<reference evidence="4" key="1">
    <citation type="journal article" date="2019" name="Int. J. Syst. Evol. Microbiol.">
        <title>The Global Catalogue of Microorganisms (GCM) 10K type strain sequencing project: providing services to taxonomists for standard genome sequencing and annotation.</title>
        <authorList>
            <consortium name="The Broad Institute Genomics Platform"/>
            <consortium name="The Broad Institute Genome Sequencing Center for Infectious Disease"/>
            <person name="Wu L."/>
            <person name="Ma J."/>
        </authorList>
    </citation>
    <scope>NUCLEOTIDE SEQUENCE [LARGE SCALE GENOMIC DNA]</scope>
    <source>
        <strain evidence="4">JCM 6485</strain>
    </source>
</reference>
<comment type="caution">
    <text evidence="3">The sequence shown here is derived from an EMBL/GenBank/DDBJ whole genome shotgun (WGS) entry which is preliminary data.</text>
</comment>
<name>A0ABP3X427_9CLOT</name>
<proteinExistence type="predicted"/>
<protein>
    <recommendedName>
        <fullName evidence="5">DUF927 domain-containing protein</fullName>
    </recommendedName>
</protein>
<feature type="domain" description="DUF927" evidence="1">
    <location>
        <begin position="16"/>
        <end position="277"/>
    </location>
</feature>
<gene>
    <name evidence="3" type="ORF">GCM10008916_25720</name>
</gene>
<dbReference type="Pfam" id="PF18662">
    <property type="entry name" value="HTH_56"/>
    <property type="match status" value="1"/>
</dbReference>
<sequence length="525" mass="60037">MNKFILDAKGVNFNNNGEKVKIADPMKIKSIRQNIDDGTYKALIEYKSFSGMKEITIPREEYLNKNNLIKYQSKGLDITHGNVALLTEYFNEKEKEAQIKNIHTKLGFSNYEGKTIYKLYECIGIDSKYEGIYDVKPIGDKEEYINMLNQEVIGNTALEFIVSISLSSVLLGYIGEDLGLDSIIVHLVGNSTTGKSTALKLAISLFGYPDVKRNGLFGTYNGTNNALIKKLTGLKGVPFALDEISMSYTQNFTNFIYGVSNGTDKDRLNKDSELKERETWLTTILSNGEKSLIDSSNKNAGIQIRVIEASNVTWTKDAKNSERINRVILENYGHIGFEFAKYIMNIGKEELIKKFENSRDEIYKLLDEKLILDNMTIRRCNKFGIIIQVAYLFQDMMGITLDIDGIKNMIVDIEKESISNRNFRESAIDYIKQYVSKYKNKFESGTANSTENLGKIIQKENYVEVQMNKISFEQMIKQGGYEDKNIVLKELKDAGYLNCEKDRYTRCRKNSLGYKEEFFVIKLEK</sequence>
<evidence type="ECO:0000259" key="1">
    <source>
        <dbReference type="Pfam" id="PF06048"/>
    </source>
</evidence>
<evidence type="ECO:0000313" key="4">
    <source>
        <dbReference type="Proteomes" id="UP001501764"/>
    </source>
</evidence>
<dbReference type="RefSeq" id="WP_346026117.1">
    <property type="nucleotide sequence ID" value="NZ_BAAACO010000003.1"/>
</dbReference>
<evidence type="ECO:0008006" key="5">
    <source>
        <dbReference type="Google" id="ProtNLM"/>
    </source>
</evidence>
<dbReference type="EMBL" id="BAAACO010000003">
    <property type="protein sequence ID" value="GAA0860247.1"/>
    <property type="molecule type" value="Genomic_DNA"/>
</dbReference>
<keyword evidence="4" id="KW-1185">Reference proteome</keyword>
<evidence type="ECO:0000313" key="3">
    <source>
        <dbReference type="EMBL" id="GAA0860247.1"/>
    </source>
</evidence>
<dbReference type="Proteomes" id="UP001501764">
    <property type="component" value="Unassembled WGS sequence"/>
</dbReference>
<dbReference type="Pfam" id="PF06048">
    <property type="entry name" value="DUF927"/>
    <property type="match status" value="1"/>
</dbReference>
<organism evidence="3 4">
    <name type="scientific">Clostridium nitritogenes</name>
    <dbReference type="NCBI Taxonomy" id="83340"/>
    <lineage>
        <taxon>Bacteria</taxon>
        <taxon>Bacillati</taxon>
        <taxon>Bacillota</taxon>
        <taxon>Clostridia</taxon>
        <taxon>Eubacteriales</taxon>
        <taxon>Clostridiaceae</taxon>
        <taxon>Clostridium</taxon>
    </lineage>
</organism>
<feature type="domain" description="Cch helix turn helix" evidence="2">
    <location>
        <begin position="425"/>
        <end position="524"/>
    </location>
</feature>
<accession>A0ABP3X427</accession>
<dbReference type="InterPro" id="IPR009270">
    <property type="entry name" value="DUF927"/>
</dbReference>
<evidence type="ECO:0000259" key="2">
    <source>
        <dbReference type="Pfam" id="PF18662"/>
    </source>
</evidence>
<dbReference type="InterPro" id="IPR040538">
    <property type="entry name" value="Cch_HTH"/>
</dbReference>